<dbReference type="GO" id="GO:0005737">
    <property type="term" value="C:cytoplasm"/>
    <property type="evidence" value="ECO:0007669"/>
    <property type="project" value="UniProtKB-SubCell"/>
</dbReference>
<evidence type="ECO:0000256" key="7">
    <source>
        <dbReference type="ARBA" id="ARBA00022603"/>
    </source>
</evidence>
<keyword evidence="8 12" id="KW-0808">Transferase</keyword>
<dbReference type="Pfam" id="PF04452">
    <property type="entry name" value="Methyltrans_RNA"/>
    <property type="match status" value="1"/>
</dbReference>
<dbReference type="GO" id="GO:0070042">
    <property type="term" value="F:rRNA (uridine-N3-)-methyltransferase activity"/>
    <property type="evidence" value="ECO:0007669"/>
    <property type="project" value="TreeGrafter"/>
</dbReference>
<evidence type="ECO:0000256" key="2">
    <source>
        <dbReference type="ARBA" id="ARBA00005528"/>
    </source>
</evidence>
<dbReference type="RefSeq" id="WP_275681896.1">
    <property type="nucleotide sequence ID" value="NZ_JAJLJH010000001.1"/>
</dbReference>
<comment type="caution">
    <text evidence="15">The sequence shown here is derived from an EMBL/GenBank/DDBJ whole genome shotgun (WGS) entry which is preliminary data.</text>
</comment>
<comment type="similarity">
    <text evidence="2 12">Belongs to the RNA methyltransferase RsmE family.</text>
</comment>
<accession>A0A9X2BZZ3</accession>
<dbReference type="NCBIfam" id="TIGR00046">
    <property type="entry name" value="RsmE family RNA methyltransferase"/>
    <property type="match status" value="1"/>
</dbReference>
<evidence type="ECO:0000256" key="10">
    <source>
        <dbReference type="ARBA" id="ARBA00025699"/>
    </source>
</evidence>
<evidence type="ECO:0000256" key="1">
    <source>
        <dbReference type="ARBA" id="ARBA00004496"/>
    </source>
</evidence>
<evidence type="ECO:0000256" key="8">
    <source>
        <dbReference type="ARBA" id="ARBA00022679"/>
    </source>
</evidence>
<dbReference type="SUPFAM" id="SSF88697">
    <property type="entry name" value="PUA domain-like"/>
    <property type="match status" value="1"/>
</dbReference>
<name>A0A9X2BZZ3_9BURK</name>
<comment type="catalytic activity">
    <reaction evidence="11 12">
        <text>uridine(1498) in 16S rRNA + S-adenosyl-L-methionine = N(3)-methyluridine(1498) in 16S rRNA + S-adenosyl-L-homocysteine + H(+)</text>
        <dbReference type="Rhea" id="RHEA:42920"/>
        <dbReference type="Rhea" id="RHEA-COMP:10283"/>
        <dbReference type="Rhea" id="RHEA-COMP:10284"/>
        <dbReference type="ChEBI" id="CHEBI:15378"/>
        <dbReference type="ChEBI" id="CHEBI:57856"/>
        <dbReference type="ChEBI" id="CHEBI:59789"/>
        <dbReference type="ChEBI" id="CHEBI:65315"/>
        <dbReference type="ChEBI" id="CHEBI:74502"/>
        <dbReference type="EC" id="2.1.1.193"/>
    </reaction>
</comment>
<evidence type="ECO:0000313" key="16">
    <source>
        <dbReference type="Proteomes" id="UP001139353"/>
    </source>
</evidence>
<dbReference type="InterPro" id="IPR046887">
    <property type="entry name" value="RsmE_PUA-like"/>
</dbReference>
<evidence type="ECO:0000256" key="6">
    <source>
        <dbReference type="ARBA" id="ARBA00022552"/>
    </source>
</evidence>
<evidence type="ECO:0000313" key="15">
    <source>
        <dbReference type="EMBL" id="MCK9685906.1"/>
    </source>
</evidence>
<dbReference type="Gene3D" id="3.40.1280.10">
    <property type="match status" value="1"/>
</dbReference>
<dbReference type="NCBIfam" id="NF008692">
    <property type="entry name" value="PRK11713.1-5"/>
    <property type="match status" value="1"/>
</dbReference>
<dbReference type="CDD" id="cd18084">
    <property type="entry name" value="RsmE-like"/>
    <property type="match status" value="1"/>
</dbReference>
<dbReference type="EMBL" id="JAJLJH010000001">
    <property type="protein sequence ID" value="MCK9685906.1"/>
    <property type="molecule type" value="Genomic_DNA"/>
</dbReference>
<evidence type="ECO:0000256" key="12">
    <source>
        <dbReference type="PIRNR" id="PIRNR015601"/>
    </source>
</evidence>
<evidence type="ECO:0000259" key="13">
    <source>
        <dbReference type="Pfam" id="PF04452"/>
    </source>
</evidence>
<dbReference type="EC" id="2.1.1.193" evidence="3 12"/>
<keyword evidence="9 12" id="KW-0949">S-adenosyl-L-methionine</keyword>
<organism evidence="15 16">
    <name type="scientific">Scleromatobacter humisilvae</name>
    <dbReference type="NCBI Taxonomy" id="2897159"/>
    <lineage>
        <taxon>Bacteria</taxon>
        <taxon>Pseudomonadati</taxon>
        <taxon>Pseudomonadota</taxon>
        <taxon>Betaproteobacteria</taxon>
        <taxon>Burkholderiales</taxon>
        <taxon>Sphaerotilaceae</taxon>
        <taxon>Scleromatobacter</taxon>
    </lineage>
</organism>
<comment type="subcellular location">
    <subcellularLocation>
        <location evidence="1 12">Cytoplasm</location>
    </subcellularLocation>
</comment>
<keyword evidence="7 12" id="KW-0489">Methyltransferase</keyword>
<feature type="domain" description="Ribosomal RNA small subunit methyltransferase E PUA-like" evidence="14">
    <location>
        <begin position="19"/>
        <end position="64"/>
    </location>
</feature>
<dbReference type="GO" id="GO:0070475">
    <property type="term" value="P:rRNA base methylation"/>
    <property type="evidence" value="ECO:0007669"/>
    <property type="project" value="TreeGrafter"/>
</dbReference>
<gene>
    <name evidence="15" type="ORF">LPC04_09320</name>
</gene>
<comment type="function">
    <text evidence="10 12">Specifically methylates the N3 position of the uracil ring of uridine 1498 (m3U1498) in 16S rRNA. Acts on the fully assembled 30S ribosomal subunit.</text>
</comment>
<keyword evidence="6 12" id="KW-0698">rRNA processing</keyword>
<evidence type="ECO:0000256" key="9">
    <source>
        <dbReference type="ARBA" id="ARBA00022691"/>
    </source>
</evidence>
<feature type="domain" description="Ribosomal RNA small subunit methyltransferase E methyltransferase" evidence="13">
    <location>
        <begin position="73"/>
        <end position="239"/>
    </location>
</feature>
<dbReference type="AlphaFoldDB" id="A0A9X2BZZ3"/>
<sequence>MSLRLYVESPLSAGLEFALPEDAARHVQVRRLQPGDDLRLFDGAGGEWLAKVTRMGKRDVDVRVDAHEAADRELPFDLEVALGMPTNERMDALIEKATELGVAAIQPLQTERSVLRLDGDRAARRVAHWQAVAVGASEQSGRTRVPVVAPVRSLGTWLAAQPDPAPHAGRFVMSTGSAPPLARAVSGVPAGRWLALSGPEGGLTADEEAAAAARGFTRVSLGGLILRADTAPLAWLAQMAVLLSSPA</sequence>
<keyword evidence="5 12" id="KW-0963">Cytoplasm</keyword>
<dbReference type="Proteomes" id="UP001139353">
    <property type="component" value="Unassembled WGS sequence"/>
</dbReference>
<dbReference type="InterPro" id="IPR046886">
    <property type="entry name" value="RsmE_MTase_dom"/>
</dbReference>
<dbReference type="Pfam" id="PF20260">
    <property type="entry name" value="PUA_4"/>
    <property type="match status" value="1"/>
</dbReference>
<dbReference type="PANTHER" id="PTHR30027">
    <property type="entry name" value="RIBOSOMAL RNA SMALL SUBUNIT METHYLTRANSFERASE E"/>
    <property type="match status" value="1"/>
</dbReference>
<evidence type="ECO:0000259" key="14">
    <source>
        <dbReference type="Pfam" id="PF20260"/>
    </source>
</evidence>
<keyword evidence="16" id="KW-1185">Reference proteome</keyword>
<dbReference type="SUPFAM" id="SSF75217">
    <property type="entry name" value="alpha/beta knot"/>
    <property type="match status" value="1"/>
</dbReference>
<dbReference type="PIRSF" id="PIRSF015601">
    <property type="entry name" value="MTase_slr0722"/>
    <property type="match status" value="1"/>
</dbReference>
<evidence type="ECO:0000256" key="3">
    <source>
        <dbReference type="ARBA" id="ARBA00012328"/>
    </source>
</evidence>
<evidence type="ECO:0000256" key="4">
    <source>
        <dbReference type="ARBA" id="ARBA00013673"/>
    </source>
</evidence>
<dbReference type="InterPro" id="IPR029026">
    <property type="entry name" value="tRNA_m1G_MTases_N"/>
</dbReference>
<evidence type="ECO:0000256" key="5">
    <source>
        <dbReference type="ARBA" id="ARBA00022490"/>
    </source>
</evidence>
<evidence type="ECO:0000256" key="11">
    <source>
        <dbReference type="ARBA" id="ARBA00047944"/>
    </source>
</evidence>
<dbReference type="InterPro" id="IPR015947">
    <property type="entry name" value="PUA-like_sf"/>
</dbReference>
<dbReference type="InterPro" id="IPR006700">
    <property type="entry name" value="RsmE"/>
</dbReference>
<proteinExistence type="inferred from homology"/>
<dbReference type="Gene3D" id="2.40.240.20">
    <property type="entry name" value="Hypothetical PUA domain-like, domain 1"/>
    <property type="match status" value="1"/>
</dbReference>
<dbReference type="InterPro" id="IPR029028">
    <property type="entry name" value="Alpha/beta_knot_MTases"/>
</dbReference>
<reference evidence="15" key="1">
    <citation type="submission" date="2021-11" db="EMBL/GenBank/DDBJ databases">
        <title>BS-T2-15 a new species belonging to the Comamonadaceae family isolated from the soil of a French oak forest.</title>
        <authorList>
            <person name="Mieszkin S."/>
            <person name="Alain K."/>
        </authorList>
    </citation>
    <scope>NUCLEOTIDE SEQUENCE</scope>
    <source>
        <strain evidence="15">BS-T2-15</strain>
    </source>
</reference>
<dbReference type="PANTHER" id="PTHR30027:SF3">
    <property type="entry name" value="16S RRNA (URACIL(1498)-N(3))-METHYLTRANSFERASE"/>
    <property type="match status" value="1"/>
</dbReference>
<protein>
    <recommendedName>
        <fullName evidence="4 12">Ribosomal RNA small subunit methyltransferase E</fullName>
        <ecNumber evidence="3 12">2.1.1.193</ecNumber>
    </recommendedName>
</protein>